<protein>
    <submittedName>
        <fullName evidence="1">Uncharacterized protein</fullName>
    </submittedName>
</protein>
<evidence type="ECO:0000313" key="1">
    <source>
        <dbReference type="EMBL" id="WAJ29424.1"/>
    </source>
</evidence>
<evidence type="ECO:0000313" key="2">
    <source>
        <dbReference type="Proteomes" id="UP001163223"/>
    </source>
</evidence>
<reference evidence="1" key="1">
    <citation type="submission" date="2022-11" db="EMBL/GenBank/DDBJ databases">
        <title>beta-Carotene-producing bacterium, Jeongeuplla avenae sp. nov., alleviates the salt stress of Arabidopsis seedlings.</title>
        <authorList>
            <person name="Jiang L."/>
            <person name="Lee J."/>
        </authorList>
    </citation>
    <scope>NUCLEOTIDE SEQUENCE</scope>
    <source>
        <strain evidence="1">DY_R2A_6</strain>
    </source>
</reference>
<sequence>MPGESVRILSIGTGEGTFTVDEKARNGGAKEWAFMRSFSSAARAKSKNALGQAFLLDGKNNVVRIDVPESADPRALDDVERALE</sequence>
<dbReference type="EMBL" id="CP113520">
    <property type="protein sequence ID" value="WAJ29424.1"/>
    <property type="molecule type" value="Genomic_DNA"/>
</dbReference>
<organism evidence="1 2">
    <name type="scientific">Antarcticirhabdus aurantiaca</name>
    <dbReference type="NCBI Taxonomy" id="2606717"/>
    <lineage>
        <taxon>Bacteria</taxon>
        <taxon>Pseudomonadati</taxon>
        <taxon>Pseudomonadota</taxon>
        <taxon>Alphaproteobacteria</taxon>
        <taxon>Hyphomicrobiales</taxon>
        <taxon>Aurantimonadaceae</taxon>
        <taxon>Antarcticirhabdus</taxon>
    </lineage>
</organism>
<keyword evidence="2" id="KW-1185">Reference proteome</keyword>
<dbReference type="Proteomes" id="UP001163223">
    <property type="component" value="Chromosome"/>
</dbReference>
<accession>A0ACD4NRH2</accession>
<name>A0ACD4NRH2_9HYPH</name>
<proteinExistence type="predicted"/>
<gene>
    <name evidence="1" type="ORF">OXU80_04080</name>
</gene>